<dbReference type="Gene3D" id="3.40.50.360">
    <property type="match status" value="1"/>
</dbReference>
<evidence type="ECO:0000259" key="1">
    <source>
        <dbReference type="Pfam" id="PF03358"/>
    </source>
</evidence>
<dbReference type="InterPro" id="IPR005025">
    <property type="entry name" value="FMN_Rdtase-like_dom"/>
</dbReference>
<evidence type="ECO:0000313" key="2">
    <source>
        <dbReference type="EMBL" id="KAK4006051.1"/>
    </source>
</evidence>
<protein>
    <recommendedName>
        <fullName evidence="1">NADPH-dependent FMN reductase-like domain-containing protein</fullName>
    </recommendedName>
</protein>
<gene>
    <name evidence="2" type="ORF">OUZ56_011181</name>
</gene>
<sequence>MPAKKIIVFLGSTRDGRLGDKVANYVRNVLEQTGMSAKIFDPLEMDFQMLRQPLHFMKDKSAAPSWVTEANKEIESADGFVVVLSEYNCGVPPALSNMMNHFPPASYRHRPCSIVTYSMGDFGGIRAATVVQPFLSELGMISLPVRVALPAVHKKFDEGGQPNDARFQDNVLRLVNELSCVLHNSQFTN</sequence>
<accession>A0ABQ9YZJ1</accession>
<reference evidence="2 3" key="1">
    <citation type="journal article" date="2023" name="Nucleic Acids Res.">
        <title>The hologenome of Daphnia magna reveals possible DNA methylation and microbiome-mediated evolution of the host genome.</title>
        <authorList>
            <person name="Chaturvedi A."/>
            <person name="Li X."/>
            <person name="Dhandapani V."/>
            <person name="Marshall H."/>
            <person name="Kissane S."/>
            <person name="Cuenca-Cambronero M."/>
            <person name="Asole G."/>
            <person name="Calvet F."/>
            <person name="Ruiz-Romero M."/>
            <person name="Marangio P."/>
            <person name="Guigo R."/>
            <person name="Rago D."/>
            <person name="Mirbahai L."/>
            <person name="Eastwood N."/>
            <person name="Colbourne J.K."/>
            <person name="Zhou J."/>
            <person name="Mallon E."/>
            <person name="Orsini L."/>
        </authorList>
    </citation>
    <scope>NUCLEOTIDE SEQUENCE [LARGE SCALE GENOMIC DNA]</scope>
    <source>
        <strain evidence="2">LRV0_1</strain>
    </source>
</reference>
<feature type="domain" description="NADPH-dependent FMN reductase-like" evidence="1">
    <location>
        <begin position="5"/>
        <end position="151"/>
    </location>
</feature>
<dbReference type="PANTHER" id="PTHR30543">
    <property type="entry name" value="CHROMATE REDUCTASE"/>
    <property type="match status" value="1"/>
</dbReference>
<comment type="caution">
    <text evidence="2">The sequence shown here is derived from an EMBL/GenBank/DDBJ whole genome shotgun (WGS) entry which is preliminary data.</text>
</comment>
<dbReference type="SUPFAM" id="SSF52218">
    <property type="entry name" value="Flavoproteins"/>
    <property type="match status" value="1"/>
</dbReference>
<dbReference type="EMBL" id="JAOYFB010000002">
    <property type="protein sequence ID" value="KAK4006051.1"/>
    <property type="molecule type" value="Genomic_DNA"/>
</dbReference>
<name>A0ABQ9YZJ1_9CRUS</name>
<organism evidence="2 3">
    <name type="scientific">Daphnia magna</name>
    <dbReference type="NCBI Taxonomy" id="35525"/>
    <lineage>
        <taxon>Eukaryota</taxon>
        <taxon>Metazoa</taxon>
        <taxon>Ecdysozoa</taxon>
        <taxon>Arthropoda</taxon>
        <taxon>Crustacea</taxon>
        <taxon>Branchiopoda</taxon>
        <taxon>Diplostraca</taxon>
        <taxon>Cladocera</taxon>
        <taxon>Anomopoda</taxon>
        <taxon>Daphniidae</taxon>
        <taxon>Daphnia</taxon>
    </lineage>
</organism>
<dbReference type="InterPro" id="IPR050712">
    <property type="entry name" value="NAD(P)H-dep_reductase"/>
</dbReference>
<dbReference type="PANTHER" id="PTHR30543:SF21">
    <property type="entry name" value="NAD(P)H-DEPENDENT FMN REDUCTASE LOT6"/>
    <property type="match status" value="1"/>
</dbReference>
<dbReference type="Proteomes" id="UP001234178">
    <property type="component" value="Unassembled WGS sequence"/>
</dbReference>
<proteinExistence type="predicted"/>
<keyword evidence="3" id="KW-1185">Reference proteome</keyword>
<dbReference type="Pfam" id="PF03358">
    <property type="entry name" value="FMN_red"/>
    <property type="match status" value="1"/>
</dbReference>
<evidence type="ECO:0000313" key="3">
    <source>
        <dbReference type="Proteomes" id="UP001234178"/>
    </source>
</evidence>
<dbReference type="InterPro" id="IPR029039">
    <property type="entry name" value="Flavoprotein-like_sf"/>
</dbReference>